<evidence type="ECO:0000256" key="5">
    <source>
        <dbReference type="ARBA" id="ARBA00022618"/>
    </source>
</evidence>
<evidence type="ECO:0000313" key="14">
    <source>
        <dbReference type="EMBL" id="NBJ60511.1"/>
    </source>
</evidence>
<accession>A0A6B2EBG0</accession>
<comment type="subcellular location">
    <subcellularLocation>
        <location evidence="2">Cytoplasm</location>
    </subcellularLocation>
    <subcellularLocation>
        <location evidence="1">Nucleus</location>
    </subcellularLocation>
</comment>
<sequence>MSRFEVGITPTRVKNARKRDEAREPTLVTMAPFSAKSIVTFEEIPVNKIARRVLLVENPTSSEIKVLVTKTCKPEYNISLEWTSTMIEGSGRKTLEIVWQPPKAVACREVIQFTDSRGFRKDVSVVLKSLEPRKGLKKPLRANNSTLLKRTRPKTPTPPRPMRKSAFTPEVVIKYKAKSPRLRKIISPQKKVRSSTKNKENLQPVSSPNISTLFDQIHFTPVTGTKPAGKGLIDYLASLPTPVAGASGIQRKIDWSPVEHDAQARIQPRKLLQVPQVEDTSRLSTETYVKGASSPKGSFEDCPDMCLEEPIPEIHKTFDVTKRIELPTYDSKEEISRQVDNIVLTPLRKIITSESMRNLSGHSREQEYLKLNQGSMPNLHEIEKINSIESNRYFFVGDEVEDLNGGGERPSTIAFHPNEICAQSSHVNLHEPETEGNPILPDAEDHFKVPMLKRRNEHITTSNVEMRSSLMTLSPPKKYRPDDVCSTRASSADGLSVKSWSRYQPKKLKPLTLVRPKVSVTPKKEDREVIQLYDASLLRSVVNPDPFAASTTCDPFLSATIFLDDVAVEKHEKHFKKWLNALVTVPEEFDGADQKIDVARLFNDVKNKELTLAPTKESVSSKYFIKYRLENLRKAAFQLYQSDEVQSVLSHVTVLVEKRQLTIQQNRDLHKDLALQRQILELIFCFNPLWLRIGLEVVFNEKIELNSNRDIHGLTNFILNRLFRNKALEKKSNRSYTLSLEYGTKIKKFALKQLFHLIFLLDRAKEKRIIKHNPCLFVKGAQWKESMEIMTQVASHLVTNIGDILRYLKRIGYVVEHKQTYLDEFNYAFTNLATDLRDGIRLTRVMEVILMREDLSKNLRFPAISLLQKRYNADVALMALTEAEFEIVGNITGKDIAEGHREKTLSLLWQIIYKFRAPKFNAAATTIQRWWRNSWLSVVIQRRIAYRAEMVRHRAATVIQSAVRGYLTRRAFKEFREERIVATIVIQTYFRRFIAERNYARIRWATITVQQWWVGVRAVRRDRAMFLETRAAVIKIQRCFRRVRVAKGLEAVARVADAYRQERKLLNESAIVIQRATKSYLIRKRLRDCVDKVVKFNRQQKLEKSSATVIQSMWRMRCARRHFVTLRKATITIQTSWRRCQLAKTEYNRFLKLRDSVIVVQRQWRAQRAMKAEKSRFIAIKQAAMVIQRRFRARKSMITARNDFQMLKKSSITLQQRFRAQRAMKHCREEFQVIKKATITIQRNFRSRKLMLKHQFDFVCLRESAIAIQRHFRGYLLMKCQRKEFLQLKQATVVLQRRFRAHKLMQHHKSQYQQLQLATRTIQARFRAQKIMKSTREEFLKKKRSVTVIQRRYRATKLMKRQRIEFINYQYSSILIQRFFRGWKMMKTERKEFLQMKSATVTMQRRFRAQRSMKEARGKFLEQKKATLSIQNWWRSSVVSKKCRQDFLELKKSTIVVQRLFRAKQIMRRHRSDFQKFVKASVSIQRCWRAKVAMKKSREEYSQLKHSTIIVQRRFRARLAMMEQRRKYLEMKSASQIIQRKWRATVLAREQREEYLKMKHAAMVIQMKLRATLEMRKCRGRFIQEKNACLVISARWRATLLMRQEMKIYNQVRERITRLQIHWRATLKMWKVRKQYEALMKATVTVQRHFRAKKAMKTARRDFLALKEASIVLQRRFRAQKSMTETRRKFLELSEATILIQRRFREKKLTRNTRESFLAKKAAVITVQRHFRSFLEMRREREEYQKLREAAVVLQRRYRAQLMMRKIRCQYLLIRSLVICLQRKFRAKIAMKCTREDFLRLKRVTVFVQRKFRAKLAARKLKGEFVAAKRSILLIQAVARGWLARRRFAEMMTPEAIEMRRRVKAAKTIQAVWRGYVTRKRKQTTSMREIAEKIINTRKTAKPTDTIRYHLHMAMRVLKGSFSLSAKQARLG</sequence>
<evidence type="ECO:0000256" key="6">
    <source>
        <dbReference type="ARBA" id="ARBA00022737"/>
    </source>
</evidence>
<dbReference type="EMBL" id="GIFK01002808">
    <property type="protein sequence ID" value="NBJ60511.1"/>
    <property type="molecule type" value="Transcribed_RNA"/>
</dbReference>
<dbReference type="GO" id="GO:0007051">
    <property type="term" value="P:spindle organization"/>
    <property type="evidence" value="ECO:0007669"/>
    <property type="project" value="TreeGrafter"/>
</dbReference>
<evidence type="ECO:0000256" key="11">
    <source>
        <dbReference type="ARBA" id="ARBA00023306"/>
    </source>
</evidence>
<dbReference type="CDD" id="cd23767">
    <property type="entry name" value="IQCD"/>
    <property type="match status" value="1"/>
</dbReference>
<evidence type="ECO:0000256" key="8">
    <source>
        <dbReference type="ARBA" id="ARBA00022860"/>
    </source>
</evidence>
<keyword evidence="5" id="KW-0132">Cell division</keyword>
<dbReference type="GO" id="GO:0005737">
    <property type="term" value="C:cytoplasm"/>
    <property type="evidence" value="ECO:0007669"/>
    <property type="project" value="UniProtKB-SubCell"/>
</dbReference>
<dbReference type="InterPro" id="IPR031549">
    <property type="entry name" value="ASH"/>
</dbReference>
<name>A0A6B2EBG0_9DIPT</name>
<dbReference type="CDD" id="cd21223">
    <property type="entry name" value="CH_ASPM_rpt1"/>
    <property type="match status" value="1"/>
</dbReference>
<dbReference type="InterPro" id="IPR036872">
    <property type="entry name" value="CH_dom_sf"/>
</dbReference>
<evidence type="ECO:0000256" key="10">
    <source>
        <dbReference type="ARBA" id="ARBA00023242"/>
    </source>
</evidence>
<feature type="region of interest" description="Disordered" evidence="12">
    <location>
        <begin position="188"/>
        <end position="207"/>
    </location>
</feature>
<dbReference type="PANTHER" id="PTHR22706">
    <property type="entry name" value="ASSEMBLY FACTOR FOR SPINDLE MICROTUBULES"/>
    <property type="match status" value="1"/>
</dbReference>
<proteinExistence type="predicted"/>
<evidence type="ECO:0000256" key="12">
    <source>
        <dbReference type="SAM" id="MobiDB-lite"/>
    </source>
</evidence>
<dbReference type="SMART" id="SM00033">
    <property type="entry name" value="CH"/>
    <property type="match status" value="1"/>
</dbReference>
<dbReference type="SMART" id="SM00015">
    <property type="entry name" value="IQ"/>
    <property type="match status" value="28"/>
</dbReference>
<dbReference type="Gene3D" id="1.20.5.190">
    <property type="match status" value="8"/>
</dbReference>
<keyword evidence="7" id="KW-0498">Mitosis</keyword>
<organism evidence="14">
    <name type="scientific">Phlebotomus kandelakii</name>
    <dbReference type="NCBI Taxonomy" id="1109342"/>
    <lineage>
        <taxon>Eukaryota</taxon>
        <taxon>Metazoa</taxon>
        <taxon>Ecdysozoa</taxon>
        <taxon>Arthropoda</taxon>
        <taxon>Hexapoda</taxon>
        <taxon>Insecta</taxon>
        <taxon>Pterygota</taxon>
        <taxon>Neoptera</taxon>
        <taxon>Endopterygota</taxon>
        <taxon>Diptera</taxon>
        <taxon>Nematocera</taxon>
        <taxon>Psychodoidea</taxon>
        <taxon>Psychodidae</taxon>
        <taxon>Phlebotomus</taxon>
        <taxon>Larroussius</taxon>
    </lineage>
</organism>
<keyword evidence="6" id="KW-0677">Repeat</keyword>
<protein>
    <submittedName>
        <fullName evidence="14">Putative microtubule binding protein</fullName>
    </submittedName>
</protein>
<keyword evidence="11" id="KW-0131">Cell cycle</keyword>
<evidence type="ECO:0000256" key="9">
    <source>
        <dbReference type="ARBA" id="ARBA00023054"/>
    </source>
</evidence>
<dbReference type="GO" id="GO:0051295">
    <property type="term" value="P:establishment of meiotic spindle localization"/>
    <property type="evidence" value="ECO:0007669"/>
    <property type="project" value="TreeGrafter"/>
</dbReference>
<keyword evidence="9" id="KW-0175">Coiled coil</keyword>
<dbReference type="GO" id="GO:0005516">
    <property type="term" value="F:calmodulin binding"/>
    <property type="evidence" value="ECO:0007669"/>
    <property type="project" value="UniProtKB-KW"/>
</dbReference>
<dbReference type="PROSITE" id="PS50021">
    <property type="entry name" value="CH"/>
    <property type="match status" value="1"/>
</dbReference>
<dbReference type="InterPro" id="IPR051185">
    <property type="entry name" value="ASPM"/>
</dbReference>
<dbReference type="Pfam" id="PF15780">
    <property type="entry name" value="ASH"/>
    <property type="match status" value="1"/>
</dbReference>
<dbReference type="FunFam" id="1.10.418.10:FF:000051">
    <property type="entry name" value="Abnormal spindle-like microcephaly-associated protein homolog"/>
    <property type="match status" value="1"/>
</dbReference>
<dbReference type="SUPFAM" id="SSF52540">
    <property type="entry name" value="P-loop containing nucleoside triphosphate hydrolases"/>
    <property type="match status" value="1"/>
</dbReference>
<evidence type="ECO:0000256" key="3">
    <source>
        <dbReference type="ARBA" id="ARBA00022490"/>
    </source>
</evidence>
<dbReference type="GO" id="GO:0051301">
    <property type="term" value="P:cell division"/>
    <property type="evidence" value="ECO:0007669"/>
    <property type="project" value="UniProtKB-KW"/>
</dbReference>
<keyword evidence="3" id="KW-0963">Cytoplasm</keyword>
<feature type="domain" description="Calponin-homology (CH)" evidence="13">
    <location>
        <begin position="798"/>
        <end position="916"/>
    </location>
</feature>
<evidence type="ECO:0000256" key="1">
    <source>
        <dbReference type="ARBA" id="ARBA00004123"/>
    </source>
</evidence>
<dbReference type="InterPro" id="IPR027417">
    <property type="entry name" value="P-loop_NTPase"/>
</dbReference>
<dbReference type="InterPro" id="IPR000048">
    <property type="entry name" value="IQ_motif_EF-hand-BS"/>
</dbReference>
<feature type="region of interest" description="Disordered" evidence="12">
    <location>
        <begin position="141"/>
        <end position="165"/>
    </location>
</feature>
<dbReference type="GO" id="GO:0000278">
    <property type="term" value="P:mitotic cell cycle"/>
    <property type="evidence" value="ECO:0007669"/>
    <property type="project" value="TreeGrafter"/>
</dbReference>
<dbReference type="GO" id="GO:0005634">
    <property type="term" value="C:nucleus"/>
    <property type="evidence" value="ECO:0007669"/>
    <property type="project" value="UniProtKB-SubCell"/>
</dbReference>
<keyword evidence="4" id="KW-0597">Phosphoprotein</keyword>
<evidence type="ECO:0000256" key="4">
    <source>
        <dbReference type="ARBA" id="ARBA00022553"/>
    </source>
</evidence>
<dbReference type="SUPFAM" id="SSF47576">
    <property type="entry name" value="Calponin-homology domain, CH-domain"/>
    <property type="match status" value="1"/>
</dbReference>
<dbReference type="PANTHER" id="PTHR22706:SF1">
    <property type="entry name" value="ASSEMBLY FACTOR FOR SPINDLE MICROTUBULES"/>
    <property type="match status" value="1"/>
</dbReference>
<keyword evidence="10" id="KW-0539">Nucleus</keyword>
<reference evidence="14" key="1">
    <citation type="submission" date="2019-10" db="EMBL/GenBank/DDBJ databases">
        <title>Short sand fly seasons in Tbilisi, Georgia, hinder development of host immunity to saliva of the visceral leishmaniasis vector Phlebotomus kandelakii.</title>
        <authorList>
            <person name="Oliveira F."/>
            <person name="Giorgobiani E."/>
            <person name="Guimaraes-Costa A.B."/>
            <person name="Abdeladhim M."/>
            <person name="Oristian J."/>
            <person name="Tskhvaradze L."/>
            <person name="Tsertsvadze N."/>
            <person name="Zakalashvili M."/>
            <person name="Valenzuela J.G."/>
            <person name="Kamhawi S."/>
        </authorList>
    </citation>
    <scope>NUCLEOTIDE SEQUENCE</scope>
    <source>
        <strain evidence="14">Wild-capture in Tbilisi</strain>
        <tissue evidence="14">Salivary glands</tissue>
    </source>
</reference>
<dbReference type="InterPro" id="IPR001715">
    <property type="entry name" value="CH_dom"/>
</dbReference>
<dbReference type="Pfam" id="PF00612">
    <property type="entry name" value="IQ"/>
    <property type="match status" value="7"/>
</dbReference>
<dbReference type="GO" id="GO:0000922">
    <property type="term" value="C:spindle pole"/>
    <property type="evidence" value="ECO:0007669"/>
    <property type="project" value="TreeGrafter"/>
</dbReference>
<evidence type="ECO:0000256" key="2">
    <source>
        <dbReference type="ARBA" id="ARBA00004496"/>
    </source>
</evidence>
<evidence type="ECO:0000256" key="7">
    <source>
        <dbReference type="ARBA" id="ARBA00022776"/>
    </source>
</evidence>
<evidence type="ECO:0000259" key="13">
    <source>
        <dbReference type="PROSITE" id="PS50021"/>
    </source>
</evidence>
<dbReference type="PROSITE" id="PS50096">
    <property type="entry name" value="IQ"/>
    <property type="match status" value="7"/>
</dbReference>
<keyword evidence="8" id="KW-0112">Calmodulin-binding</keyword>
<dbReference type="Gene3D" id="1.10.418.10">
    <property type="entry name" value="Calponin-like domain"/>
    <property type="match status" value="1"/>
</dbReference>